<dbReference type="WBParaSite" id="Gr19_v10_g16657.t1">
    <property type="protein sequence ID" value="Gr19_v10_g16657.t1"/>
    <property type="gene ID" value="Gr19_v10_g16657"/>
</dbReference>
<dbReference type="AlphaFoldDB" id="A0A914HG63"/>
<keyword evidence="1" id="KW-1185">Reference proteome</keyword>
<protein>
    <submittedName>
        <fullName evidence="2">Uncharacterized protein</fullName>
    </submittedName>
</protein>
<dbReference type="Proteomes" id="UP000887572">
    <property type="component" value="Unplaced"/>
</dbReference>
<organism evidence="1 2">
    <name type="scientific">Globodera rostochiensis</name>
    <name type="common">Golden nematode worm</name>
    <name type="synonym">Heterodera rostochiensis</name>
    <dbReference type="NCBI Taxonomy" id="31243"/>
    <lineage>
        <taxon>Eukaryota</taxon>
        <taxon>Metazoa</taxon>
        <taxon>Ecdysozoa</taxon>
        <taxon>Nematoda</taxon>
        <taxon>Chromadorea</taxon>
        <taxon>Rhabditida</taxon>
        <taxon>Tylenchina</taxon>
        <taxon>Tylenchomorpha</taxon>
        <taxon>Tylenchoidea</taxon>
        <taxon>Heteroderidae</taxon>
        <taxon>Heteroderinae</taxon>
        <taxon>Globodera</taxon>
    </lineage>
</organism>
<evidence type="ECO:0000313" key="1">
    <source>
        <dbReference type="Proteomes" id="UP000887572"/>
    </source>
</evidence>
<sequence>MSDNTSEEEQQQQMKEIFICADIWLDVFAFFSPRELGLKVALISDRFDRLVDEHFKTRKWSLGTLQILPAFRGNGAQIYNGNYMPIPQGPLPNKVIGFEWISIRYIDGSVIEFLQRLRRLFNSSEATVAIFTFEDQSRSWDIIRQKIWPLISDNICGFLLDFSDLGHLRQLSPTVLRNCTKLRSIEFQGFLLEFPADDNADASSAQALAKWLLTPRQDGRPKILDCGASPIGDLLKEAFVNASERANFIIRQTPILVGAIVLGDDADEVPTFELRNNLTRERLTFRPEGRSWLLVRSPIERDEDKWAKWEREAMEWKWDRQRNLITIDSTTWTSATECLTQTTKAQASPRSEWTDRGRQI</sequence>
<reference evidence="2" key="1">
    <citation type="submission" date="2022-11" db="UniProtKB">
        <authorList>
            <consortium name="WormBaseParasite"/>
        </authorList>
    </citation>
    <scope>IDENTIFICATION</scope>
</reference>
<evidence type="ECO:0000313" key="2">
    <source>
        <dbReference type="WBParaSite" id="Gr19_v10_g16657.t1"/>
    </source>
</evidence>
<accession>A0A914HG63</accession>
<name>A0A914HG63_GLORO</name>
<proteinExistence type="predicted"/>